<dbReference type="EMBL" id="CP013110">
    <property type="protein sequence ID" value="APG95177.1"/>
    <property type="molecule type" value="Genomic_DNA"/>
</dbReference>
<geneLocation type="plasmid" evidence="2 3">
    <name>C</name>
</geneLocation>
<keyword evidence="2" id="KW-0614">Plasmid</keyword>
<dbReference type="InterPro" id="IPR036237">
    <property type="entry name" value="Xyl_isomerase-like_sf"/>
</dbReference>
<accession>A0A1L3LYI9</accession>
<sequence>MLVFRRTYEAVGELKREIEKARIMTKKHQLLLHSLVAKHSTLAIDLDIAEEVGFDGIEASAAKLRAFLGSGFSEAELAALLRDVNVPGMGFLVDIERQGEARKQLMREAEELFRLASVAGAKGVQVLTGPVDVEAVQRHREGLPTNLYSGLLGRTIEEQIALTATNLAEIADLAANDGLLIYLEALSWTPLNTIEKQLMIIDRAGRDNVRMVIDFWHCYTSGNTPDDIARLPKNIIYGVHVCDSLAFSSGVPDEVVLRDVPTGAGVIDLKLWADAIKATGYEGWWSCELFCRKQQQQNSYDVARELHALMSTLVAG</sequence>
<dbReference type="Proteomes" id="UP000182306">
    <property type="component" value="Plasmid C"/>
</dbReference>
<dbReference type="PANTHER" id="PTHR12110">
    <property type="entry name" value="HYDROXYPYRUVATE ISOMERASE"/>
    <property type="match status" value="1"/>
</dbReference>
<reference evidence="2 3" key="1">
    <citation type="submission" date="2015-10" db="EMBL/GenBank/DDBJ databases">
        <title>Genomic differences between typical nodule nitrogen-fixing rhizobial strains and those coming from bean seeds.</title>
        <authorList>
            <person name="Peralta H."/>
            <person name="Aguilar-Vera A."/>
            <person name="Diaz R."/>
            <person name="Mora Y."/>
            <person name="Martinez-Batallar G."/>
            <person name="Salazar E."/>
            <person name="Vargas-Lagunas C."/>
            <person name="Encarnacion S."/>
            <person name="Girard L."/>
            <person name="Mora J."/>
        </authorList>
    </citation>
    <scope>NUCLEOTIDE SEQUENCE [LARGE SCALE GENOMIC DNA]</scope>
    <source>
        <strain evidence="2 3">CFNEI 73</strain>
        <plasmid evidence="2 3">C</plasmid>
    </source>
</reference>
<proteinExistence type="predicted"/>
<dbReference type="SUPFAM" id="SSF51658">
    <property type="entry name" value="Xylose isomerase-like"/>
    <property type="match status" value="1"/>
</dbReference>
<dbReference type="Gene3D" id="3.20.20.150">
    <property type="entry name" value="Divalent-metal-dependent TIM barrel enzymes"/>
    <property type="match status" value="1"/>
</dbReference>
<organism evidence="2 3">
    <name type="scientific">Sinorhizobium americanum</name>
    <dbReference type="NCBI Taxonomy" id="194963"/>
    <lineage>
        <taxon>Bacteria</taxon>
        <taxon>Pseudomonadati</taxon>
        <taxon>Pseudomonadota</taxon>
        <taxon>Alphaproteobacteria</taxon>
        <taxon>Hyphomicrobiales</taxon>
        <taxon>Rhizobiaceae</taxon>
        <taxon>Sinorhizobium/Ensifer group</taxon>
        <taxon>Sinorhizobium</taxon>
    </lineage>
</organism>
<gene>
    <name evidence="2" type="ORF">SAMCFNEI73_pC1473</name>
</gene>
<keyword evidence="2" id="KW-0413">Isomerase</keyword>
<evidence type="ECO:0000313" key="3">
    <source>
        <dbReference type="Proteomes" id="UP000182306"/>
    </source>
</evidence>
<dbReference type="KEGG" id="same:SAMCFNEI73_pC1473"/>
<evidence type="ECO:0000313" key="2">
    <source>
        <dbReference type="EMBL" id="APG95177.1"/>
    </source>
</evidence>
<dbReference type="Pfam" id="PF01261">
    <property type="entry name" value="AP_endonuc_2"/>
    <property type="match status" value="1"/>
</dbReference>
<evidence type="ECO:0000259" key="1">
    <source>
        <dbReference type="Pfam" id="PF01261"/>
    </source>
</evidence>
<dbReference type="GO" id="GO:0016853">
    <property type="term" value="F:isomerase activity"/>
    <property type="evidence" value="ECO:0007669"/>
    <property type="project" value="UniProtKB-KW"/>
</dbReference>
<dbReference type="PANTHER" id="PTHR12110:SF21">
    <property type="entry name" value="XYLOSE ISOMERASE-LIKE TIM BARREL DOMAIN-CONTAINING PROTEIN"/>
    <property type="match status" value="1"/>
</dbReference>
<feature type="domain" description="Xylose isomerase-like TIM barrel" evidence="1">
    <location>
        <begin position="46"/>
        <end position="298"/>
    </location>
</feature>
<keyword evidence="3" id="KW-1185">Reference proteome</keyword>
<name>A0A1L3LYI9_9HYPH</name>
<protein>
    <submittedName>
        <fullName evidence="2">Sugar phosphate isomerase/epimerase</fullName>
    </submittedName>
</protein>
<dbReference type="AlphaFoldDB" id="A0A1L3LYI9"/>
<dbReference type="InterPro" id="IPR050312">
    <property type="entry name" value="IolE/XylAMocC-like"/>
</dbReference>
<dbReference type="InterPro" id="IPR013022">
    <property type="entry name" value="Xyl_isomerase-like_TIM-brl"/>
</dbReference>